<dbReference type="OrthoDB" id="6359816at2759"/>
<dbReference type="Proteomes" id="UP000745764">
    <property type="component" value="Unassembled WGS sequence"/>
</dbReference>
<protein>
    <submittedName>
        <fullName evidence="1">Uncharacterized protein</fullName>
    </submittedName>
</protein>
<name>A0A9N8KQE4_9PEZI</name>
<dbReference type="AlphaFoldDB" id="A0A9N8KQE4"/>
<proteinExistence type="predicted"/>
<comment type="caution">
    <text evidence="1">The sequence shown here is derived from an EMBL/GenBank/DDBJ whole genome shotgun (WGS) entry which is preliminary data.</text>
</comment>
<dbReference type="EMBL" id="CAINUL010000014">
    <property type="protein sequence ID" value="CAD0112094.1"/>
    <property type="molecule type" value="Genomic_DNA"/>
</dbReference>
<organism evidence="1 2">
    <name type="scientific">Aureobasidium uvarum</name>
    <dbReference type="NCBI Taxonomy" id="2773716"/>
    <lineage>
        <taxon>Eukaryota</taxon>
        <taxon>Fungi</taxon>
        <taxon>Dikarya</taxon>
        <taxon>Ascomycota</taxon>
        <taxon>Pezizomycotina</taxon>
        <taxon>Dothideomycetes</taxon>
        <taxon>Dothideomycetidae</taxon>
        <taxon>Dothideales</taxon>
        <taxon>Saccotheciaceae</taxon>
        <taxon>Aureobasidium</taxon>
    </lineage>
</organism>
<keyword evidence="2" id="KW-1185">Reference proteome</keyword>
<reference evidence="1" key="1">
    <citation type="submission" date="2020-06" db="EMBL/GenBank/DDBJ databases">
        <authorList>
            <person name="Onetto C."/>
        </authorList>
    </citation>
    <scope>NUCLEOTIDE SEQUENCE</scope>
</reference>
<accession>A0A9N8KQE4</accession>
<evidence type="ECO:0000313" key="2">
    <source>
        <dbReference type="Proteomes" id="UP000745764"/>
    </source>
</evidence>
<sequence length="114" mass="13122">MLRYLNGSSYKDLKLNVSIAQILDFDIGMFLLAHQYDIKCLRSRAINHFHKDAENLICFDTVARGIRRLLGPNAPRLADSSLQDIAFQFCMEHVEDLLQNQTFHDLLRDGSLLN</sequence>
<gene>
    <name evidence="1" type="ORF">AWRI4620_LOCUS6349</name>
</gene>
<evidence type="ECO:0000313" key="1">
    <source>
        <dbReference type="EMBL" id="CAD0112094.1"/>
    </source>
</evidence>